<dbReference type="InterPro" id="IPR036188">
    <property type="entry name" value="FAD/NAD-bd_sf"/>
</dbReference>
<proteinExistence type="predicted"/>
<name>A0A223S7R3_9ACTN</name>
<dbReference type="RefSeq" id="WP_083919764.1">
    <property type="nucleotide sequence ID" value="NZ_CP022753.1"/>
</dbReference>
<dbReference type="Proteomes" id="UP000215005">
    <property type="component" value="Chromosome"/>
</dbReference>
<evidence type="ECO:0000313" key="3">
    <source>
        <dbReference type="EMBL" id="ASU84165.1"/>
    </source>
</evidence>
<dbReference type="KEGG" id="ngv:CDO52_16435"/>
<keyword evidence="1" id="KW-0560">Oxidoreductase</keyword>
<dbReference type="AlphaFoldDB" id="A0A223S7R3"/>
<evidence type="ECO:0000313" key="4">
    <source>
        <dbReference type="Proteomes" id="UP000215005"/>
    </source>
</evidence>
<accession>A0A223S7R3</accession>
<dbReference type="PANTHER" id="PTHR13847:SF289">
    <property type="entry name" value="GLYCINE OXIDASE"/>
    <property type="match status" value="1"/>
</dbReference>
<feature type="domain" description="FAD dependent oxidoreductase" evidence="2">
    <location>
        <begin position="34"/>
        <end position="401"/>
    </location>
</feature>
<dbReference type="Pfam" id="PF01266">
    <property type="entry name" value="DAO"/>
    <property type="match status" value="1"/>
</dbReference>
<keyword evidence="4" id="KW-1185">Reference proteome</keyword>
<dbReference type="SUPFAM" id="SSF51905">
    <property type="entry name" value="FAD/NAD(P)-binding domain"/>
    <property type="match status" value="1"/>
</dbReference>
<dbReference type="Gene3D" id="3.30.9.10">
    <property type="entry name" value="D-Amino Acid Oxidase, subunit A, domain 2"/>
    <property type="match status" value="1"/>
</dbReference>
<dbReference type="GO" id="GO:0005737">
    <property type="term" value="C:cytoplasm"/>
    <property type="evidence" value="ECO:0007669"/>
    <property type="project" value="TreeGrafter"/>
</dbReference>
<dbReference type="PANTHER" id="PTHR13847">
    <property type="entry name" value="SARCOSINE DEHYDROGENASE-RELATED"/>
    <property type="match status" value="1"/>
</dbReference>
<sequence length="514" mass="55253">MEVDYREFVNEYVWACPAEMPWERGTPMAGATVDVVIVGNGVLGLSIAYEAALRDPSLRIVVIGPNARPTAATTAAGAMLNCFAEVTSATDEHPASRAKFAIARDALDAWPAWLERLDDDGDGSASATWLPGTLLLLVARSTSHTTKNFEAVHAALKQYSEPHQELDPQDLDEVRAAPHEPPIRAIYLEREGVVDARAVVASLETAVRRRGLVIRDDTVAGLVEANGRVTGVRLSTGETVAAGAVVLAAGTGTQRCIEHLPAGTVQPLFLGTGFAAETRRQRGAGFGHVVRTALRAGSCGIHVVPLGDRREYIGATSVVHLDPPEGPGLGIAQAMLQFAVDKFDRRLGFSQMLRYHYGHRPVPLDTYPLIGRTPVSGLLFATGTYRDGFHCSPVIARHMATLLTASDTEPGPFDHFLPGRVPIETLDVGAAVARYAEEEASTTIDFGAHTPYFTGVDAGERVYRQAARDALDRLGTPIGLRPEILGAVIDADDHQMAKLSESLRALRERSPERV</sequence>
<dbReference type="GO" id="GO:0016491">
    <property type="term" value="F:oxidoreductase activity"/>
    <property type="evidence" value="ECO:0007669"/>
    <property type="project" value="UniProtKB-KW"/>
</dbReference>
<dbReference type="InterPro" id="IPR006076">
    <property type="entry name" value="FAD-dep_OxRdtase"/>
</dbReference>
<dbReference type="OrthoDB" id="9806257at2"/>
<gene>
    <name evidence="3" type="ORF">CDO52_16435</name>
</gene>
<protein>
    <submittedName>
        <fullName evidence="3">FAD-binding oxidoreductase</fullName>
    </submittedName>
</protein>
<evidence type="ECO:0000256" key="1">
    <source>
        <dbReference type="ARBA" id="ARBA00023002"/>
    </source>
</evidence>
<organism evidence="3 4">
    <name type="scientific">Nocardiopsis gilva YIM 90087</name>
    <dbReference type="NCBI Taxonomy" id="1235441"/>
    <lineage>
        <taxon>Bacteria</taxon>
        <taxon>Bacillati</taxon>
        <taxon>Actinomycetota</taxon>
        <taxon>Actinomycetes</taxon>
        <taxon>Streptosporangiales</taxon>
        <taxon>Nocardiopsidaceae</taxon>
        <taxon>Nocardiopsis</taxon>
    </lineage>
</organism>
<evidence type="ECO:0000259" key="2">
    <source>
        <dbReference type="Pfam" id="PF01266"/>
    </source>
</evidence>
<dbReference type="Gene3D" id="3.50.50.60">
    <property type="entry name" value="FAD/NAD(P)-binding domain"/>
    <property type="match status" value="1"/>
</dbReference>
<reference evidence="3 4" key="1">
    <citation type="submission" date="2017-08" db="EMBL/GenBank/DDBJ databases">
        <title>The complete genome sequence of Nocardiopsis gilva YIM 90087.</title>
        <authorList>
            <person name="Yin M."/>
            <person name="Tang S."/>
        </authorList>
    </citation>
    <scope>NUCLEOTIDE SEQUENCE [LARGE SCALE GENOMIC DNA]</scope>
    <source>
        <strain evidence="3 4">YIM 90087</strain>
    </source>
</reference>
<dbReference type="EMBL" id="CP022753">
    <property type="protein sequence ID" value="ASU84165.1"/>
    <property type="molecule type" value="Genomic_DNA"/>
</dbReference>